<dbReference type="OrthoDB" id="5242272at2"/>
<organism evidence="2 3">
    <name type="scientific">Mycobacterium decipiens</name>
    <dbReference type="NCBI Taxonomy" id="1430326"/>
    <lineage>
        <taxon>Bacteria</taxon>
        <taxon>Bacillati</taxon>
        <taxon>Actinomycetota</taxon>
        <taxon>Actinomycetes</taxon>
        <taxon>Mycobacteriales</taxon>
        <taxon>Mycobacteriaceae</taxon>
        <taxon>Mycobacterium</taxon>
    </lineage>
</organism>
<gene>
    <name evidence="2" type="ORF">B8W66_15300</name>
</gene>
<evidence type="ECO:0000313" key="2">
    <source>
        <dbReference type="EMBL" id="OSC39862.1"/>
    </source>
</evidence>
<dbReference type="STRING" id="1430326.B8W66_15300"/>
<keyword evidence="3" id="KW-1185">Reference proteome</keyword>
<accession>A0A1X2LSW1</accession>
<name>A0A1X2LSW1_9MYCO</name>
<dbReference type="EMBL" id="NCXP01000019">
    <property type="protein sequence ID" value="OSC39862.1"/>
    <property type="molecule type" value="Genomic_DNA"/>
</dbReference>
<dbReference type="Proteomes" id="UP000193247">
    <property type="component" value="Unassembled WGS sequence"/>
</dbReference>
<feature type="domain" description="HNH nuclease" evidence="1">
    <location>
        <begin position="335"/>
        <end position="386"/>
    </location>
</feature>
<dbReference type="AlphaFoldDB" id="A0A1X2LSW1"/>
<reference evidence="2 3" key="1">
    <citation type="submission" date="2017-04" db="EMBL/GenBank/DDBJ databases">
        <title>The new phylogeny of genus Mycobacterium.</title>
        <authorList>
            <person name="Tortoli E."/>
            <person name="Trovato A."/>
            <person name="Cirillo D.M."/>
        </authorList>
    </citation>
    <scope>NUCLEOTIDE SEQUENCE [LARGE SCALE GENOMIC DNA]</scope>
    <source>
        <strain evidence="2 3">TBL 1200985</strain>
    </source>
</reference>
<evidence type="ECO:0000259" key="1">
    <source>
        <dbReference type="SMART" id="SM00507"/>
    </source>
</evidence>
<proteinExistence type="predicted"/>
<comment type="caution">
    <text evidence="2">The sequence shown here is derived from an EMBL/GenBank/DDBJ whole genome shotgun (WGS) entry which is preliminary data.</text>
</comment>
<sequence length="500" mass="53879">MFDQRVSPQVAGPSLVDDAARLDNAAGLDDAAVIDALGVAARAENAAAARRLAWMGELYARRAPNDDVDRINWAIDGQANVVAEISAALRISRGRAGAQLRYGIALRERLPKVAEVFGRGAIDYPMMVALVARSDIVDGEVIAKLDAVFAKHAPNWMRMSGPKLTERIDMWVEKFDPEGVREPRAPREDRFLEIGPTSAGMAGIWGQLEMTEGAALDRRLDELAGAVCGDDPRTTVQRRADALVALAGGQSRLACGCGAKDCPASGAVHQPLAQVVIHVLAEQATVAGASRAPGYLPGLGPVPAPLVRKLAESAKCTPVRIPPPVAEPGYRPSAALAEFIRWRDLTCRFPGCDQPAAVCHIDHTIPYPAGPTHPSNLKLYCPPHHLIKTFYTGVDGWTDRQLPDGTVIFTAPTGHTYLTTPAGALFFPALGTPTGQLAIPERTTAPTVQRALMMPRRTRTRTQDRAARISGERKRNAARINRKGFLLAERLARDDEPPPF</sequence>
<dbReference type="Pfam" id="PF02720">
    <property type="entry name" value="DUF222"/>
    <property type="match status" value="1"/>
</dbReference>
<dbReference type="CDD" id="cd00085">
    <property type="entry name" value="HNHc"/>
    <property type="match status" value="1"/>
</dbReference>
<dbReference type="InterPro" id="IPR003870">
    <property type="entry name" value="DUF222"/>
</dbReference>
<dbReference type="InterPro" id="IPR003615">
    <property type="entry name" value="HNH_nuc"/>
</dbReference>
<dbReference type="SMART" id="SM00507">
    <property type="entry name" value="HNHc"/>
    <property type="match status" value="1"/>
</dbReference>
<protein>
    <recommendedName>
        <fullName evidence="1">HNH nuclease domain-containing protein</fullName>
    </recommendedName>
</protein>
<dbReference type="RefSeq" id="WP_085325874.1">
    <property type="nucleotide sequence ID" value="NZ_NCXP01000019.1"/>
</dbReference>
<evidence type="ECO:0000313" key="3">
    <source>
        <dbReference type="Proteomes" id="UP000193247"/>
    </source>
</evidence>